<feature type="transmembrane region" description="Helical" evidence="12">
    <location>
        <begin position="113"/>
        <end position="130"/>
    </location>
</feature>
<dbReference type="RefSeq" id="WP_009725774.1">
    <property type="nucleotide sequence ID" value="NZ_APHR01000016.1"/>
</dbReference>
<dbReference type="Proteomes" id="UP000012019">
    <property type="component" value="Unassembled WGS sequence"/>
</dbReference>
<comment type="cofactor">
    <cofactor evidence="1 12">
        <name>Mg(2+)</name>
        <dbReference type="ChEBI" id="CHEBI:18420"/>
    </cofactor>
</comment>
<dbReference type="PANTHER" id="PTHR11048">
    <property type="entry name" value="PRENYLTRANSFERASES"/>
    <property type="match status" value="1"/>
</dbReference>
<dbReference type="InterPro" id="IPR006370">
    <property type="entry name" value="HB_polyprenyltransferase-like"/>
</dbReference>
<dbReference type="InterPro" id="IPR039653">
    <property type="entry name" value="Prenyltransferase"/>
</dbReference>
<protein>
    <recommendedName>
        <fullName evidence="12 13">4-hydroxybenzoate octaprenyltransferase</fullName>
        <ecNumber evidence="12 13">2.5.1.39</ecNumber>
    </recommendedName>
    <alternativeName>
        <fullName evidence="12">4-HB polyprenyltransferase</fullName>
    </alternativeName>
</protein>
<evidence type="ECO:0000256" key="2">
    <source>
        <dbReference type="ARBA" id="ARBA00004141"/>
    </source>
</evidence>
<sequence>MKQSTVMAYVQLMRLDRPIGILLLLWPTLTALWIAGQGQPDWHLVIIFSLGVLIMRSAGCVINDFADRNVDGLVERTRQRPLATGALSAKQALICFFALLVLALFLVLQLDWLTIQLSLVALLLAVIYPFMKRYTHLPQIVLGMAFGWAIPMAFAAQTGSVPAVAWLLFLANILWTTVYDTFYAMADRPDDLKVGVKSTAILFGEDDLTILKILQLSFLSVMLLVGFQLQMSLIFYLGLLIALLLFAYQQWIAEDRQPRQCVQAFLNNNWVGAVIFAAVVLHYLYQ</sequence>
<dbReference type="Gene3D" id="1.10.357.140">
    <property type="entry name" value="UbiA prenyltransferase"/>
    <property type="match status" value="1"/>
</dbReference>
<dbReference type="CDD" id="cd13959">
    <property type="entry name" value="PT_UbiA_COQ2"/>
    <property type="match status" value="1"/>
</dbReference>
<dbReference type="EC" id="2.5.1.39" evidence="12 13"/>
<organism evidence="14 15">
    <name type="scientific">Methylophaga lonarensis MPL</name>
    <dbReference type="NCBI Taxonomy" id="1286106"/>
    <lineage>
        <taxon>Bacteria</taxon>
        <taxon>Pseudomonadati</taxon>
        <taxon>Pseudomonadota</taxon>
        <taxon>Gammaproteobacteria</taxon>
        <taxon>Thiotrichales</taxon>
        <taxon>Piscirickettsiaceae</taxon>
        <taxon>Methylophaga</taxon>
    </lineage>
</organism>
<evidence type="ECO:0000256" key="10">
    <source>
        <dbReference type="ARBA" id="ARBA00022989"/>
    </source>
</evidence>
<evidence type="ECO:0000256" key="4">
    <source>
        <dbReference type="ARBA" id="ARBA00022475"/>
    </source>
</evidence>
<dbReference type="PANTHER" id="PTHR11048:SF28">
    <property type="entry name" value="4-HYDROXYBENZOATE POLYPRENYLTRANSFERASE, MITOCHONDRIAL"/>
    <property type="match status" value="1"/>
</dbReference>
<feature type="transmembrane region" description="Helical" evidence="12">
    <location>
        <begin position="20"/>
        <end position="36"/>
    </location>
</feature>
<dbReference type="eggNOG" id="COG0382">
    <property type="taxonomic scope" value="Bacteria"/>
</dbReference>
<comment type="catalytic activity">
    <reaction evidence="12">
        <text>all-trans-octaprenyl diphosphate + 4-hydroxybenzoate = 4-hydroxy-3-(all-trans-octaprenyl)benzoate + diphosphate</text>
        <dbReference type="Rhea" id="RHEA:27782"/>
        <dbReference type="ChEBI" id="CHEBI:1617"/>
        <dbReference type="ChEBI" id="CHEBI:17879"/>
        <dbReference type="ChEBI" id="CHEBI:33019"/>
        <dbReference type="ChEBI" id="CHEBI:57711"/>
        <dbReference type="EC" id="2.5.1.39"/>
    </reaction>
</comment>
<evidence type="ECO:0000256" key="5">
    <source>
        <dbReference type="ARBA" id="ARBA00022519"/>
    </source>
</evidence>
<evidence type="ECO:0000256" key="1">
    <source>
        <dbReference type="ARBA" id="ARBA00001946"/>
    </source>
</evidence>
<dbReference type="FunFam" id="1.20.120.1780:FF:000001">
    <property type="entry name" value="4-hydroxybenzoate octaprenyltransferase"/>
    <property type="match status" value="1"/>
</dbReference>
<feature type="transmembrane region" description="Helical" evidence="12">
    <location>
        <begin position="137"/>
        <end position="157"/>
    </location>
</feature>
<keyword evidence="15" id="KW-1185">Reference proteome</keyword>
<comment type="function">
    <text evidence="12">Catalyzes the prenylation of para-hydroxybenzoate (PHB) with an all-trans polyprenyl group. Mediates the second step in the final reaction sequence of ubiquinone-8 (UQ-8) biosynthesis, which is the condensation of the polyisoprenoid side chain with PHB, generating the first membrane-bound Q intermediate 3-octaprenyl-4-hydroxybenzoate.</text>
</comment>
<feature type="transmembrane region" description="Helical" evidence="12">
    <location>
        <begin position="233"/>
        <end position="253"/>
    </location>
</feature>
<reference evidence="14 15" key="1">
    <citation type="journal article" date="2013" name="Genome Announc.">
        <title>Draft Genome Sequence of Methylophaga lonarensis MPLT, a Haloalkaliphilic (Non-Methane-Utilizing) Methylotroph.</title>
        <authorList>
            <person name="Shetty S.A."/>
            <person name="Marathe N.P."/>
            <person name="Munot H."/>
            <person name="Antony C.P."/>
            <person name="Dhotre D.P."/>
            <person name="Murrell J.C."/>
            <person name="Shouche Y.S."/>
        </authorList>
    </citation>
    <scope>NUCLEOTIDE SEQUENCE [LARGE SCALE GENOMIC DNA]</scope>
    <source>
        <strain evidence="14 15">MPL</strain>
    </source>
</reference>
<comment type="similarity">
    <text evidence="3 12">Belongs to the UbiA prenyltransferase family.</text>
</comment>
<evidence type="ECO:0000256" key="11">
    <source>
        <dbReference type="ARBA" id="ARBA00023136"/>
    </source>
</evidence>
<gene>
    <name evidence="12" type="primary">ubiA</name>
    <name evidence="14" type="ORF">MPL1_03740</name>
</gene>
<dbReference type="Gene3D" id="1.20.120.1780">
    <property type="entry name" value="UbiA prenyltransferase"/>
    <property type="match status" value="1"/>
</dbReference>
<dbReference type="FunFam" id="1.10.357.140:FF:000002">
    <property type="entry name" value="4-hydroxybenzoate octaprenyltransferase"/>
    <property type="match status" value="1"/>
</dbReference>
<dbReference type="EMBL" id="APHR01000016">
    <property type="protein sequence ID" value="EMR13687.1"/>
    <property type="molecule type" value="Genomic_DNA"/>
</dbReference>
<feature type="transmembrane region" description="Helical" evidence="12">
    <location>
        <begin position="42"/>
        <end position="66"/>
    </location>
</feature>
<dbReference type="GO" id="GO:0008412">
    <property type="term" value="F:4-hydroxybenzoate polyprenyltransferase activity"/>
    <property type="evidence" value="ECO:0007669"/>
    <property type="project" value="UniProtKB-UniRule"/>
</dbReference>
<feature type="transmembrane region" description="Helical" evidence="12">
    <location>
        <begin position="87"/>
        <end position="107"/>
    </location>
</feature>
<keyword evidence="8 12" id="KW-0812">Transmembrane</keyword>
<evidence type="ECO:0000313" key="15">
    <source>
        <dbReference type="Proteomes" id="UP000012019"/>
    </source>
</evidence>
<evidence type="ECO:0000256" key="6">
    <source>
        <dbReference type="ARBA" id="ARBA00022679"/>
    </source>
</evidence>
<dbReference type="GO" id="GO:0005886">
    <property type="term" value="C:plasma membrane"/>
    <property type="evidence" value="ECO:0007669"/>
    <property type="project" value="UniProtKB-SubCell"/>
</dbReference>
<dbReference type="STRING" id="1286106.MPL1_03740"/>
<dbReference type="NCBIfam" id="TIGR01474">
    <property type="entry name" value="ubiA_proteo"/>
    <property type="match status" value="1"/>
</dbReference>
<dbReference type="AlphaFoldDB" id="M7P2G8"/>
<evidence type="ECO:0000256" key="9">
    <source>
        <dbReference type="ARBA" id="ARBA00022842"/>
    </source>
</evidence>
<accession>M7P2G8</accession>
<proteinExistence type="inferred from homology"/>
<name>M7P2G8_9GAMM</name>
<keyword evidence="5 12" id="KW-0997">Cell inner membrane</keyword>
<dbReference type="InterPro" id="IPR044878">
    <property type="entry name" value="UbiA_sf"/>
</dbReference>
<keyword evidence="10 12" id="KW-1133">Transmembrane helix</keyword>
<keyword evidence="6 12" id="KW-0808">Transferase</keyword>
<keyword evidence="7 12" id="KW-0831">Ubiquinone biosynthesis</keyword>
<comment type="subcellular location">
    <subcellularLocation>
        <location evidence="12">Cell inner membrane</location>
        <topology evidence="12">Multi-pass membrane protein</topology>
    </subcellularLocation>
    <subcellularLocation>
        <location evidence="2">Membrane</location>
        <topology evidence="2">Multi-pass membrane protein</topology>
    </subcellularLocation>
</comment>
<dbReference type="PATRIC" id="fig|1286106.3.peg.748"/>
<evidence type="ECO:0000313" key="14">
    <source>
        <dbReference type="EMBL" id="EMR13687.1"/>
    </source>
</evidence>
<keyword evidence="4 12" id="KW-1003">Cell membrane</keyword>
<evidence type="ECO:0000256" key="12">
    <source>
        <dbReference type="HAMAP-Rule" id="MF_01635"/>
    </source>
</evidence>
<dbReference type="InterPro" id="IPR000537">
    <property type="entry name" value="UbiA_prenyltransferase"/>
</dbReference>
<dbReference type="UniPathway" id="UPA00232"/>
<dbReference type="GO" id="GO:0006744">
    <property type="term" value="P:ubiquinone biosynthetic process"/>
    <property type="evidence" value="ECO:0007669"/>
    <property type="project" value="UniProtKB-UniRule"/>
</dbReference>
<evidence type="ECO:0000256" key="8">
    <source>
        <dbReference type="ARBA" id="ARBA00022692"/>
    </source>
</evidence>
<evidence type="ECO:0000256" key="3">
    <source>
        <dbReference type="ARBA" id="ARBA00005985"/>
    </source>
</evidence>
<keyword evidence="11 12" id="KW-0472">Membrane</keyword>
<evidence type="ECO:0000256" key="7">
    <source>
        <dbReference type="ARBA" id="ARBA00022688"/>
    </source>
</evidence>
<evidence type="ECO:0000256" key="13">
    <source>
        <dbReference type="NCBIfam" id="TIGR01474"/>
    </source>
</evidence>
<feature type="transmembrane region" description="Helical" evidence="12">
    <location>
        <begin position="265"/>
        <end position="285"/>
    </location>
</feature>
<comment type="pathway">
    <text evidence="12">Cofactor biosynthesis; ubiquinone biosynthesis.</text>
</comment>
<dbReference type="HAMAP" id="MF_01635">
    <property type="entry name" value="UbiA"/>
    <property type="match status" value="1"/>
</dbReference>
<dbReference type="Pfam" id="PF01040">
    <property type="entry name" value="UbiA"/>
    <property type="match status" value="1"/>
</dbReference>
<dbReference type="OrthoDB" id="9782418at2"/>
<keyword evidence="9 12" id="KW-0460">Magnesium</keyword>
<comment type="caution">
    <text evidence="14">The sequence shown here is derived from an EMBL/GenBank/DDBJ whole genome shotgun (WGS) entry which is preliminary data.</text>
</comment>